<evidence type="ECO:0000313" key="12">
    <source>
        <dbReference type="Proteomes" id="UP000198122"/>
    </source>
</evidence>
<feature type="transmembrane region" description="Helical" evidence="9">
    <location>
        <begin position="441"/>
        <end position="461"/>
    </location>
</feature>
<proteinExistence type="inferred from homology"/>
<name>A0A212U6H7_9MICO</name>
<feature type="transmembrane region" description="Helical" evidence="9">
    <location>
        <begin position="314"/>
        <end position="334"/>
    </location>
</feature>
<dbReference type="SUPFAM" id="SSF103473">
    <property type="entry name" value="MFS general substrate transporter"/>
    <property type="match status" value="1"/>
</dbReference>
<dbReference type="GO" id="GO:1904680">
    <property type="term" value="F:peptide transmembrane transporter activity"/>
    <property type="evidence" value="ECO:0007669"/>
    <property type="project" value="InterPro"/>
</dbReference>
<dbReference type="PANTHER" id="PTHR23517">
    <property type="entry name" value="RESISTANCE PROTEIN MDTM, PUTATIVE-RELATED-RELATED"/>
    <property type="match status" value="1"/>
</dbReference>
<evidence type="ECO:0000256" key="1">
    <source>
        <dbReference type="ARBA" id="ARBA00004651"/>
    </source>
</evidence>
<keyword evidence="7 9" id="KW-0472">Membrane</keyword>
<dbReference type="GO" id="GO:0006857">
    <property type="term" value="P:oligopeptide transport"/>
    <property type="evidence" value="ECO:0007669"/>
    <property type="project" value="InterPro"/>
</dbReference>
<dbReference type="AlphaFoldDB" id="A0A212U6H7"/>
<dbReference type="InterPro" id="IPR036259">
    <property type="entry name" value="MFS_trans_sf"/>
</dbReference>
<dbReference type="PANTHER" id="PTHR23517:SF15">
    <property type="entry name" value="PROTON-DEPENDENT OLIGOPEPTIDE FAMILY TRANSPORT PROTEIN"/>
    <property type="match status" value="1"/>
</dbReference>
<comment type="subcellular location">
    <subcellularLocation>
        <location evidence="1">Cell membrane</location>
        <topology evidence="1">Multi-pass membrane protein</topology>
    </subcellularLocation>
    <subcellularLocation>
        <location evidence="8">Membrane</location>
        <topology evidence="8">Multi-pass membrane protein</topology>
    </subcellularLocation>
</comment>
<feature type="transmembrane region" description="Helical" evidence="9">
    <location>
        <begin position="46"/>
        <end position="68"/>
    </location>
</feature>
<comment type="similarity">
    <text evidence="2 8">Belongs to the major facilitator superfamily. Proton-dependent oligopeptide transporter (POT/PTR) (TC 2.A.17) family.</text>
</comment>
<organism evidence="11 12">
    <name type="scientific">Kytococcus aerolatus</name>
    <dbReference type="NCBI Taxonomy" id="592308"/>
    <lineage>
        <taxon>Bacteria</taxon>
        <taxon>Bacillati</taxon>
        <taxon>Actinomycetota</taxon>
        <taxon>Actinomycetes</taxon>
        <taxon>Micrococcales</taxon>
        <taxon>Kytococcaceae</taxon>
        <taxon>Kytococcus</taxon>
    </lineage>
</organism>
<feature type="transmembrane region" description="Helical" evidence="9">
    <location>
        <begin position="238"/>
        <end position="257"/>
    </location>
</feature>
<dbReference type="Pfam" id="PF00854">
    <property type="entry name" value="PTR2"/>
    <property type="match status" value="1"/>
</dbReference>
<evidence type="ECO:0000256" key="5">
    <source>
        <dbReference type="ARBA" id="ARBA00022692"/>
    </source>
</evidence>
<keyword evidence="6 9" id="KW-1133">Transmembrane helix</keyword>
<keyword evidence="3 8" id="KW-0813">Transport</keyword>
<sequence length="472" mass="50662">MGQPGVLANLFNVELWERFSFYGMQVVLMLYLYFETSEGGLGLGEGTAAGIIGAYGASVYLFTIIGGLVADRLIGPERTLFFSAILIMCGHLALALLPGLLGVGIGLVLVAIGSGGLKANATTLVGELYSKEDDRRDAGFSIFYMGVNIGGLLGPLLTGWARQEWGFHLAFGLAAVGMLIGLLQYWRGRGRLPESVHHVPNPLPASQRGRWVLAALAALALIAALIGFRVVTLENVDTTLTVFVVIASVVYFAVMITSKQVTEVERSRVWAFVPLFLASAAFWSLFQQQFTVLAVYSDKRLNRDLFGWEVPIEWVNSINPVFIILFAPLFAALWTKLARRQPPTPVKFALGVILCGIAFLLFIPLAGSGANSVPVVAIVGILFVMTMGELMLSPVGSSVTTKLAPEAFQTQMVALYFLSVALGTAMSGLLAQFYSAEGERMYFGVLGAVALGIGALLLLVAKPVLSLMRGVR</sequence>
<dbReference type="CDD" id="cd17346">
    <property type="entry name" value="MFS_DtpA_like"/>
    <property type="match status" value="1"/>
</dbReference>
<feature type="transmembrane region" description="Helical" evidence="9">
    <location>
        <begin position="15"/>
        <end position="34"/>
    </location>
</feature>
<keyword evidence="5 8" id="KW-0812">Transmembrane</keyword>
<feature type="transmembrane region" description="Helical" evidence="9">
    <location>
        <begin position="167"/>
        <end position="186"/>
    </location>
</feature>
<evidence type="ECO:0000256" key="9">
    <source>
        <dbReference type="SAM" id="Phobius"/>
    </source>
</evidence>
<dbReference type="InterPro" id="IPR000109">
    <property type="entry name" value="POT_fam"/>
</dbReference>
<keyword evidence="12" id="KW-1185">Reference proteome</keyword>
<dbReference type="PROSITE" id="PS50850">
    <property type="entry name" value="MFS"/>
    <property type="match status" value="1"/>
</dbReference>
<evidence type="ECO:0000256" key="6">
    <source>
        <dbReference type="ARBA" id="ARBA00022989"/>
    </source>
</evidence>
<evidence type="ECO:0000259" key="10">
    <source>
        <dbReference type="PROSITE" id="PS50850"/>
    </source>
</evidence>
<feature type="transmembrane region" description="Helical" evidence="9">
    <location>
        <begin position="142"/>
        <end position="161"/>
    </location>
</feature>
<dbReference type="InterPro" id="IPR005279">
    <property type="entry name" value="Dipep/tripep_permease"/>
</dbReference>
<evidence type="ECO:0000256" key="8">
    <source>
        <dbReference type="RuleBase" id="RU003755"/>
    </source>
</evidence>
<evidence type="ECO:0000256" key="2">
    <source>
        <dbReference type="ARBA" id="ARBA00005982"/>
    </source>
</evidence>
<dbReference type="Proteomes" id="UP000198122">
    <property type="component" value="Unassembled WGS sequence"/>
</dbReference>
<reference evidence="11 12" key="1">
    <citation type="submission" date="2017-06" db="EMBL/GenBank/DDBJ databases">
        <authorList>
            <person name="Kim H.J."/>
            <person name="Triplett B.A."/>
        </authorList>
    </citation>
    <scope>NUCLEOTIDE SEQUENCE [LARGE SCALE GENOMIC DNA]</scope>
    <source>
        <strain evidence="11 12">DSM 22179</strain>
    </source>
</reference>
<feature type="transmembrane region" description="Helical" evidence="9">
    <location>
        <begin position="211"/>
        <end position="232"/>
    </location>
</feature>
<dbReference type="PROSITE" id="PS01023">
    <property type="entry name" value="PTR2_2"/>
    <property type="match status" value="1"/>
</dbReference>
<dbReference type="InterPro" id="IPR018456">
    <property type="entry name" value="PTR2_symporter_CS"/>
</dbReference>
<dbReference type="NCBIfam" id="TIGR00924">
    <property type="entry name" value="yjdL_sub1_fam"/>
    <property type="match status" value="1"/>
</dbReference>
<feature type="transmembrane region" description="Helical" evidence="9">
    <location>
        <begin position="413"/>
        <end position="435"/>
    </location>
</feature>
<evidence type="ECO:0000256" key="4">
    <source>
        <dbReference type="ARBA" id="ARBA00022475"/>
    </source>
</evidence>
<feature type="transmembrane region" description="Helical" evidence="9">
    <location>
        <begin position="269"/>
        <end position="286"/>
    </location>
</feature>
<evidence type="ECO:0000256" key="3">
    <source>
        <dbReference type="ARBA" id="ARBA00022448"/>
    </source>
</evidence>
<gene>
    <name evidence="11" type="ORF">SAMN05445756_2095</name>
</gene>
<dbReference type="InterPro" id="IPR020846">
    <property type="entry name" value="MFS_dom"/>
</dbReference>
<feature type="transmembrane region" description="Helical" evidence="9">
    <location>
        <begin position="80"/>
        <end position="97"/>
    </location>
</feature>
<evidence type="ECO:0000256" key="7">
    <source>
        <dbReference type="ARBA" id="ARBA00023136"/>
    </source>
</evidence>
<feature type="transmembrane region" description="Helical" evidence="9">
    <location>
        <begin position="346"/>
        <end position="367"/>
    </location>
</feature>
<dbReference type="EMBL" id="FYEZ01000003">
    <property type="protein sequence ID" value="SNC73691.1"/>
    <property type="molecule type" value="Genomic_DNA"/>
</dbReference>
<evidence type="ECO:0000313" key="11">
    <source>
        <dbReference type="EMBL" id="SNC73691.1"/>
    </source>
</evidence>
<feature type="transmembrane region" description="Helical" evidence="9">
    <location>
        <begin position="373"/>
        <end position="392"/>
    </location>
</feature>
<dbReference type="GO" id="GO:0005886">
    <property type="term" value="C:plasma membrane"/>
    <property type="evidence" value="ECO:0007669"/>
    <property type="project" value="UniProtKB-SubCell"/>
</dbReference>
<feature type="domain" description="Major facilitator superfamily (MFS) profile" evidence="10">
    <location>
        <begin position="1"/>
        <end position="472"/>
    </location>
</feature>
<keyword evidence="4" id="KW-1003">Cell membrane</keyword>
<dbReference type="Gene3D" id="1.20.1250.20">
    <property type="entry name" value="MFS general substrate transporter like domains"/>
    <property type="match status" value="1"/>
</dbReference>
<accession>A0A212U6H7</accession>
<dbReference type="InterPro" id="IPR050171">
    <property type="entry name" value="MFS_Transporters"/>
</dbReference>
<protein>
    <submittedName>
        <fullName evidence="11">Proton-dependent oligopeptide transporter, POT family</fullName>
    </submittedName>
</protein>